<feature type="coiled-coil region" evidence="1">
    <location>
        <begin position="1142"/>
        <end position="1169"/>
    </location>
</feature>
<keyword evidence="1" id="KW-0175">Coiled coil</keyword>
<accession>B4MAN1</accession>
<dbReference type="Proteomes" id="UP000008792">
    <property type="component" value="Unassembled WGS sequence"/>
</dbReference>
<protein>
    <recommendedName>
        <fullName evidence="5">DUF4485 domain-containing protein</fullName>
    </recommendedName>
</protein>
<feature type="compositionally biased region" description="Basic and acidic residues" evidence="2">
    <location>
        <begin position="397"/>
        <end position="448"/>
    </location>
</feature>
<name>B4MAN1_DROVI</name>
<sequence length="1362" mass="158058">MKLDPERVDNISANQIILQMSKKTNTNNNPGQAIRLVRTNVTHSISDDQMDRHFAQQMELIKELSKLNSCAAERELCPKWLGIFSRTTKEEKAARNCLVTLMHCQLKEAGRLSYPFTDIVNCNRDLRNVLEHYDARRKKLQAWTLAKPQTRGEQMPTDVHVWSRVELRAPDPSSVCMQPDVPVVRPPLSALHKEADNGDKDSRRRAGQMSTDQVKKLEKVERKLWHHELISGTTQRTAKSKAPATPRPTGTRSSTPTPMPAAHKTEANLTSAGRSTPAPKSIAAPPPAPAPAPAPSLTPTPPPAPNPTPASTTKPSFVRSPVSTKPANTQKPSPTSGPRSTGNQRGKQKPLVELYKKMNFRRPESDLEEEADDQHVKGAGKRGVRRELHSPVQAAASERERKMLEIERRKEQQRVERMQRERERERQRAREAEGKQRKEQRLVLERQRKQKEREEQLIRVHEQREHERILRETRKSEQRLFTQRQRERLAVEVNRREKEMRAQRLQLEQSCRPMVTEAEAVKRKERRDSFRLKCKAGEDRRERQRWEELETKQKELERREGTTGTQLSEGAGAERRKRKKQPRAHDRKEQQTPAKAIAQSEQKMRDTIREHDLQKAEQEQERKKRQLEQEERIRRKSEELERKLIEARDRQQQLAKHDGRAETKKRSIWSQQLGRKVDEGPLPVEMQMLDEDLGGDSSWSKRSQQMARVTIKTNTRFACKQSPIQNLSSPSPCPSAARATPSPVVSPGASQSRAELDNAKRMELQLYTRECFLQHIDEQRQRLQLAEQKVQTIDVEKRQLELEIQERCDMLEWLTQAQSRSEVDALGQLELSKGESGMLASGASSVPEFIRLAWRMHQMDEAKKKANKAMRSSKAGKSPSGSAKCQRMWSPLMKRFIQFEKNRMPQSQSQETICNRCSSSESPNSSNTAIRRRLKEYMQQQLQPHESSSNEYFMVKPQHTRRERYVRFMEPEQLDTSSNISCVAVFGDESLYKLGEQRQVEQVQPRPRAITMRNHWPRRVRSKPQTLEQGEEEEDSTAHSCSQFTQTEPMSTPRRHDPNRQALLSRNKRQLERRRQRRQRNRNRKREDRLLGCEQLQLSEQELNEERNIFQQLLMGSESCACGPRPQLLVENALMERKLLVAKQRERQLKRLQCQMLRAAHEVLQLLAESNWLDAAAMANVHPRDTDASASDSSLCPAGGPCSRSCLRWRHELQLAVEPLARLPCRLFGLLFEPLLLRDDQDQLELELRRRIELLDEQLEQQLGKRFIRMLAKCHSCCCQRRLLPAWKSNLEHDLAHRKLLAKHSFQLLRQLFDEHCSKSRAIWLGALQTIETLYFEQLDENMTNAKLQNDEAPFRIAKLQL</sequence>
<feature type="compositionally biased region" description="Basic and acidic residues" evidence="2">
    <location>
        <begin position="647"/>
        <end position="665"/>
    </location>
</feature>
<feature type="compositionally biased region" description="Polar residues" evidence="2">
    <location>
        <begin position="1038"/>
        <end position="1050"/>
    </location>
</feature>
<feature type="region of interest" description="Disordered" evidence="2">
    <location>
        <begin position="907"/>
        <end position="927"/>
    </location>
</feature>
<feature type="compositionally biased region" description="Basic and acidic residues" evidence="2">
    <location>
        <begin position="602"/>
        <end position="639"/>
    </location>
</feature>
<feature type="region of interest" description="Disordered" evidence="2">
    <location>
        <begin position="515"/>
        <end position="639"/>
    </location>
</feature>
<feature type="region of interest" description="Disordered" evidence="2">
    <location>
        <begin position="227"/>
        <end position="448"/>
    </location>
</feature>
<keyword evidence="4" id="KW-1185">Reference proteome</keyword>
<feature type="region of interest" description="Disordered" evidence="2">
    <location>
        <begin position="176"/>
        <end position="214"/>
    </location>
</feature>
<dbReference type="OrthoDB" id="7870181at2759"/>
<evidence type="ECO:0000313" key="4">
    <source>
        <dbReference type="Proteomes" id="UP000008792"/>
    </source>
</evidence>
<feature type="compositionally biased region" description="Basic and acidic residues" evidence="2">
    <location>
        <begin position="519"/>
        <end position="561"/>
    </location>
</feature>
<dbReference type="HOGENOM" id="CLU_258212_0_0_1"/>
<dbReference type="eggNOG" id="ENOG502RTNH">
    <property type="taxonomic scope" value="Eukaryota"/>
</dbReference>
<feature type="region of interest" description="Disordered" evidence="2">
    <location>
        <begin position="647"/>
        <end position="666"/>
    </location>
</feature>
<proteinExistence type="predicted"/>
<evidence type="ECO:0000256" key="1">
    <source>
        <dbReference type="SAM" id="Coils"/>
    </source>
</evidence>
<organism evidence="3 4">
    <name type="scientific">Drosophila virilis</name>
    <name type="common">Fruit fly</name>
    <dbReference type="NCBI Taxonomy" id="7244"/>
    <lineage>
        <taxon>Eukaryota</taxon>
        <taxon>Metazoa</taxon>
        <taxon>Ecdysozoa</taxon>
        <taxon>Arthropoda</taxon>
        <taxon>Hexapoda</taxon>
        <taxon>Insecta</taxon>
        <taxon>Pterygota</taxon>
        <taxon>Neoptera</taxon>
        <taxon>Endopterygota</taxon>
        <taxon>Diptera</taxon>
        <taxon>Brachycera</taxon>
        <taxon>Muscomorpha</taxon>
        <taxon>Ephydroidea</taxon>
        <taxon>Drosophilidae</taxon>
        <taxon>Drosophila</taxon>
    </lineage>
</organism>
<feature type="compositionally biased region" description="Low complexity" evidence="2">
    <location>
        <begin position="918"/>
        <end position="927"/>
    </location>
</feature>
<dbReference type="InParanoid" id="B4MAN1"/>
<feature type="compositionally biased region" description="Polar residues" evidence="2">
    <location>
        <begin position="321"/>
        <end position="345"/>
    </location>
</feature>
<feature type="region of interest" description="Disordered" evidence="2">
    <location>
        <begin position="723"/>
        <end position="754"/>
    </location>
</feature>
<feature type="compositionally biased region" description="Polar residues" evidence="2">
    <location>
        <begin position="907"/>
        <end position="917"/>
    </location>
</feature>
<feature type="compositionally biased region" description="Pro residues" evidence="2">
    <location>
        <begin position="284"/>
        <end position="308"/>
    </location>
</feature>
<evidence type="ECO:0000313" key="3">
    <source>
        <dbReference type="EMBL" id="EDW66290.2"/>
    </source>
</evidence>
<feature type="compositionally biased region" description="Basic residues" evidence="2">
    <location>
        <begin position="1066"/>
        <end position="1084"/>
    </location>
</feature>
<dbReference type="EMBL" id="CH940655">
    <property type="protein sequence ID" value="EDW66290.2"/>
    <property type="molecule type" value="Genomic_DNA"/>
</dbReference>
<feature type="compositionally biased region" description="Low complexity" evidence="2">
    <location>
        <begin position="242"/>
        <end position="256"/>
    </location>
</feature>
<feature type="coiled-coil region" evidence="1">
    <location>
        <begin position="769"/>
        <end position="803"/>
    </location>
</feature>
<evidence type="ECO:0000256" key="2">
    <source>
        <dbReference type="SAM" id="MobiDB-lite"/>
    </source>
</evidence>
<reference evidence="3 4" key="1">
    <citation type="journal article" date="2007" name="Nature">
        <title>Evolution of genes and genomes on the Drosophila phylogeny.</title>
        <authorList>
            <consortium name="Drosophila 12 Genomes Consortium"/>
            <person name="Clark A.G."/>
            <person name="Eisen M.B."/>
            <person name="Smith D.R."/>
            <person name="Bergman C.M."/>
            <person name="Oliver B."/>
            <person name="Markow T.A."/>
            <person name="Kaufman T.C."/>
            <person name="Kellis M."/>
            <person name="Gelbart W."/>
            <person name="Iyer V.N."/>
            <person name="Pollard D.A."/>
            <person name="Sackton T.B."/>
            <person name="Larracuente A.M."/>
            <person name="Singh N.D."/>
            <person name="Abad J.P."/>
            <person name="Abt D.N."/>
            <person name="Adryan B."/>
            <person name="Aguade M."/>
            <person name="Akashi H."/>
            <person name="Anderson W.W."/>
            <person name="Aquadro C.F."/>
            <person name="Ardell D.H."/>
            <person name="Arguello R."/>
            <person name="Artieri C.G."/>
            <person name="Barbash D.A."/>
            <person name="Barker D."/>
            <person name="Barsanti P."/>
            <person name="Batterham P."/>
            <person name="Batzoglou S."/>
            <person name="Begun D."/>
            <person name="Bhutkar A."/>
            <person name="Blanco E."/>
            <person name="Bosak S.A."/>
            <person name="Bradley R.K."/>
            <person name="Brand A.D."/>
            <person name="Brent M.R."/>
            <person name="Brooks A.N."/>
            <person name="Brown R.H."/>
            <person name="Butlin R.K."/>
            <person name="Caggese C."/>
            <person name="Calvi B.R."/>
            <person name="Bernardo de Carvalho A."/>
            <person name="Caspi A."/>
            <person name="Castrezana S."/>
            <person name="Celniker S.E."/>
            <person name="Chang J.L."/>
            <person name="Chapple C."/>
            <person name="Chatterji S."/>
            <person name="Chinwalla A."/>
            <person name="Civetta A."/>
            <person name="Clifton S.W."/>
            <person name="Comeron J.M."/>
            <person name="Costello J.C."/>
            <person name="Coyne J.A."/>
            <person name="Daub J."/>
            <person name="David R.G."/>
            <person name="Delcher A.L."/>
            <person name="Delehaunty K."/>
            <person name="Do C.B."/>
            <person name="Ebling H."/>
            <person name="Edwards K."/>
            <person name="Eickbush T."/>
            <person name="Evans J.D."/>
            <person name="Filipski A."/>
            <person name="Findeiss S."/>
            <person name="Freyhult E."/>
            <person name="Fulton L."/>
            <person name="Fulton R."/>
            <person name="Garcia A.C."/>
            <person name="Gardiner A."/>
            <person name="Garfield D.A."/>
            <person name="Garvin B.E."/>
            <person name="Gibson G."/>
            <person name="Gilbert D."/>
            <person name="Gnerre S."/>
            <person name="Godfrey J."/>
            <person name="Good R."/>
            <person name="Gotea V."/>
            <person name="Gravely B."/>
            <person name="Greenberg A.J."/>
            <person name="Griffiths-Jones S."/>
            <person name="Gross S."/>
            <person name="Guigo R."/>
            <person name="Gustafson E.A."/>
            <person name="Haerty W."/>
            <person name="Hahn M.W."/>
            <person name="Halligan D.L."/>
            <person name="Halpern A.L."/>
            <person name="Halter G.M."/>
            <person name="Han M.V."/>
            <person name="Heger A."/>
            <person name="Hillier L."/>
            <person name="Hinrichs A.S."/>
            <person name="Holmes I."/>
            <person name="Hoskins R.A."/>
            <person name="Hubisz M.J."/>
            <person name="Hultmark D."/>
            <person name="Huntley M.A."/>
            <person name="Jaffe D.B."/>
            <person name="Jagadeeshan S."/>
            <person name="Jeck W.R."/>
            <person name="Johnson J."/>
            <person name="Jones C.D."/>
            <person name="Jordan W.C."/>
            <person name="Karpen G.H."/>
            <person name="Kataoka E."/>
            <person name="Keightley P.D."/>
            <person name="Kheradpour P."/>
            <person name="Kirkness E.F."/>
            <person name="Koerich L.B."/>
            <person name="Kristiansen K."/>
            <person name="Kudrna D."/>
            <person name="Kulathinal R.J."/>
            <person name="Kumar S."/>
            <person name="Kwok R."/>
            <person name="Lander E."/>
            <person name="Langley C.H."/>
            <person name="Lapoint R."/>
            <person name="Lazzaro B.P."/>
            <person name="Lee S.J."/>
            <person name="Levesque L."/>
            <person name="Li R."/>
            <person name="Lin C.F."/>
            <person name="Lin M.F."/>
            <person name="Lindblad-Toh K."/>
            <person name="Llopart A."/>
            <person name="Long M."/>
            <person name="Low L."/>
            <person name="Lozovsky E."/>
            <person name="Lu J."/>
            <person name="Luo M."/>
            <person name="Machado C.A."/>
            <person name="Makalowski W."/>
            <person name="Marzo M."/>
            <person name="Matsuda M."/>
            <person name="Matzkin L."/>
            <person name="McAllister B."/>
            <person name="McBride C.S."/>
            <person name="McKernan B."/>
            <person name="McKernan K."/>
            <person name="Mendez-Lago M."/>
            <person name="Minx P."/>
            <person name="Mollenhauer M.U."/>
            <person name="Montooth K."/>
            <person name="Mount S.M."/>
            <person name="Mu X."/>
            <person name="Myers E."/>
            <person name="Negre B."/>
            <person name="Newfeld S."/>
            <person name="Nielsen R."/>
            <person name="Noor M.A."/>
            <person name="O'Grady P."/>
            <person name="Pachter L."/>
            <person name="Papaceit M."/>
            <person name="Parisi M.J."/>
            <person name="Parisi M."/>
            <person name="Parts L."/>
            <person name="Pedersen J.S."/>
            <person name="Pesole G."/>
            <person name="Phillippy A.M."/>
            <person name="Ponting C.P."/>
            <person name="Pop M."/>
            <person name="Porcelli D."/>
            <person name="Powell J.R."/>
            <person name="Prohaska S."/>
            <person name="Pruitt K."/>
            <person name="Puig M."/>
            <person name="Quesneville H."/>
            <person name="Ram K.R."/>
            <person name="Rand D."/>
            <person name="Rasmussen M.D."/>
            <person name="Reed L.K."/>
            <person name="Reenan R."/>
            <person name="Reily A."/>
            <person name="Remington K.A."/>
            <person name="Rieger T.T."/>
            <person name="Ritchie M.G."/>
            <person name="Robin C."/>
            <person name="Rogers Y.H."/>
            <person name="Rohde C."/>
            <person name="Rozas J."/>
            <person name="Rubenfield M.J."/>
            <person name="Ruiz A."/>
            <person name="Russo S."/>
            <person name="Salzberg S.L."/>
            <person name="Sanchez-Gracia A."/>
            <person name="Saranga D.J."/>
            <person name="Sato H."/>
            <person name="Schaeffer S.W."/>
            <person name="Schatz M.C."/>
            <person name="Schlenke T."/>
            <person name="Schwartz R."/>
            <person name="Segarra C."/>
            <person name="Singh R.S."/>
            <person name="Sirot L."/>
            <person name="Sirota M."/>
            <person name="Sisneros N.B."/>
            <person name="Smith C.D."/>
            <person name="Smith T.F."/>
            <person name="Spieth J."/>
            <person name="Stage D.E."/>
            <person name="Stark A."/>
            <person name="Stephan W."/>
            <person name="Strausberg R.L."/>
            <person name="Strempel S."/>
            <person name="Sturgill D."/>
            <person name="Sutton G."/>
            <person name="Sutton G.G."/>
            <person name="Tao W."/>
            <person name="Teichmann S."/>
            <person name="Tobari Y.N."/>
            <person name="Tomimura Y."/>
            <person name="Tsolas J.M."/>
            <person name="Valente V.L."/>
            <person name="Venter E."/>
            <person name="Venter J.C."/>
            <person name="Vicario S."/>
            <person name="Vieira F.G."/>
            <person name="Vilella A.J."/>
            <person name="Villasante A."/>
            <person name="Walenz B."/>
            <person name="Wang J."/>
            <person name="Wasserman M."/>
            <person name="Watts T."/>
            <person name="Wilson D."/>
            <person name="Wilson R.K."/>
            <person name="Wing R.A."/>
            <person name="Wolfner M.F."/>
            <person name="Wong A."/>
            <person name="Wong G.K."/>
            <person name="Wu C.I."/>
            <person name="Wu G."/>
            <person name="Yamamoto D."/>
            <person name="Yang H.P."/>
            <person name="Yang S.P."/>
            <person name="Yorke J.A."/>
            <person name="Yoshida K."/>
            <person name="Zdobnov E."/>
            <person name="Zhang P."/>
            <person name="Zhang Y."/>
            <person name="Zimin A.V."/>
            <person name="Baldwin J."/>
            <person name="Abdouelleil A."/>
            <person name="Abdulkadir J."/>
            <person name="Abebe A."/>
            <person name="Abera B."/>
            <person name="Abreu J."/>
            <person name="Acer S.C."/>
            <person name="Aftuck L."/>
            <person name="Alexander A."/>
            <person name="An P."/>
            <person name="Anderson E."/>
            <person name="Anderson S."/>
            <person name="Arachi H."/>
            <person name="Azer M."/>
            <person name="Bachantsang P."/>
            <person name="Barry A."/>
            <person name="Bayul T."/>
            <person name="Berlin A."/>
            <person name="Bessette D."/>
            <person name="Bloom T."/>
            <person name="Blye J."/>
            <person name="Boguslavskiy L."/>
            <person name="Bonnet C."/>
            <person name="Boukhgalter B."/>
            <person name="Bourzgui I."/>
            <person name="Brown A."/>
            <person name="Cahill P."/>
            <person name="Channer S."/>
            <person name="Cheshatsang Y."/>
            <person name="Chuda L."/>
            <person name="Citroen M."/>
            <person name="Collymore A."/>
            <person name="Cooke P."/>
            <person name="Costello M."/>
            <person name="D'Aco K."/>
            <person name="Daza R."/>
            <person name="De Haan G."/>
            <person name="DeGray S."/>
            <person name="DeMaso C."/>
            <person name="Dhargay N."/>
            <person name="Dooley K."/>
            <person name="Dooley E."/>
            <person name="Doricent M."/>
            <person name="Dorje P."/>
            <person name="Dorjee K."/>
            <person name="Dupes A."/>
            <person name="Elong R."/>
            <person name="Falk J."/>
            <person name="Farina A."/>
            <person name="Faro S."/>
            <person name="Ferguson D."/>
            <person name="Fisher S."/>
            <person name="Foley C.D."/>
            <person name="Franke A."/>
            <person name="Friedrich D."/>
            <person name="Gadbois L."/>
            <person name="Gearin G."/>
            <person name="Gearin C.R."/>
            <person name="Giannoukos G."/>
            <person name="Goode T."/>
            <person name="Graham J."/>
            <person name="Grandbois E."/>
            <person name="Grewal S."/>
            <person name="Gyaltsen K."/>
            <person name="Hafez N."/>
            <person name="Hagos B."/>
            <person name="Hall J."/>
            <person name="Henson C."/>
            <person name="Hollinger A."/>
            <person name="Honan T."/>
            <person name="Huard M.D."/>
            <person name="Hughes L."/>
            <person name="Hurhula B."/>
            <person name="Husby M.E."/>
            <person name="Kamat A."/>
            <person name="Kanga B."/>
            <person name="Kashin S."/>
            <person name="Khazanovich D."/>
            <person name="Kisner P."/>
            <person name="Lance K."/>
            <person name="Lara M."/>
            <person name="Lee W."/>
            <person name="Lennon N."/>
            <person name="Letendre F."/>
            <person name="LeVine R."/>
            <person name="Lipovsky A."/>
            <person name="Liu X."/>
            <person name="Liu J."/>
            <person name="Liu S."/>
            <person name="Lokyitsang T."/>
            <person name="Lokyitsang Y."/>
            <person name="Lubonja R."/>
            <person name="Lui A."/>
            <person name="MacDonald P."/>
            <person name="Magnisalis V."/>
            <person name="Maru K."/>
            <person name="Matthews C."/>
            <person name="McCusker W."/>
            <person name="McDonough S."/>
            <person name="Mehta T."/>
            <person name="Meldrim J."/>
            <person name="Meneus L."/>
            <person name="Mihai O."/>
            <person name="Mihalev A."/>
            <person name="Mihova T."/>
            <person name="Mittelman R."/>
            <person name="Mlenga V."/>
            <person name="Montmayeur A."/>
            <person name="Mulrain L."/>
            <person name="Navidi A."/>
            <person name="Naylor J."/>
            <person name="Negash T."/>
            <person name="Nguyen T."/>
            <person name="Nguyen N."/>
            <person name="Nicol R."/>
            <person name="Norbu C."/>
            <person name="Norbu N."/>
            <person name="Novod N."/>
            <person name="O'Neill B."/>
            <person name="Osman S."/>
            <person name="Markiewicz E."/>
            <person name="Oyono O.L."/>
            <person name="Patti C."/>
            <person name="Phunkhang P."/>
            <person name="Pierre F."/>
            <person name="Priest M."/>
            <person name="Raghuraman S."/>
            <person name="Rege F."/>
            <person name="Reyes R."/>
            <person name="Rise C."/>
            <person name="Rogov P."/>
            <person name="Ross K."/>
            <person name="Ryan E."/>
            <person name="Settipalli S."/>
            <person name="Shea T."/>
            <person name="Sherpa N."/>
            <person name="Shi L."/>
            <person name="Shih D."/>
            <person name="Sparrow T."/>
            <person name="Spaulding J."/>
            <person name="Stalker J."/>
            <person name="Stange-Thomann N."/>
            <person name="Stavropoulos S."/>
            <person name="Stone C."/>
            <person name="Strader C."/>
            <person name="Tesfaye S."/>
            <person name="Thomson T."/>
            <person name="Thoulutsang Y."/>
            <person name="Thoulutsang D."/>
            <person name="Topham K."/>
            <person name="Topping I."/>
            <person name="Tsamla T."/>
            <person name="Vassiliev H."/>
            <person name="Vo A."/>
            <person name="Wangchuk T."/>
            <person name="Wangdi T."/>
            <person name="Weiand M."/>
            <person name="Wilkinson J."/>
            <person name="Wilson A."/>
            <person name="Yadav S."/>
            <person name="Young G."/>
            <person name="Yu Q."/>
            <person name="Zembek L."/>
            <person name="Zhong D."/>
            <person name="Zimmer A."/>
            <person name="Zwirko Z."/>
            <person name="Jaffe D.B."/>
            <person name="Alvarez P."/>
            <person name="Brockman W."/>
            <person name="Butler J."/>
            <person name="Chin C."/>
            <person name="Gnerre S."/>
            <person name="Grabherr M."/>
            <person name="Kleber M."/>
            <person name="Mauceli E."/>
            <person name="MacCallum I."/>
        </authorList>
    </citation>
    <scope>NUCLEOTIDE SEQUENCE [LARGE SCALE GENOMIC DNA]</scope>
    <source>
        <strain evidence="4">Tucson 15010-1051.87</strain>
    </source>
</reference>
<feature type="region of interest" description="Disordered" evidence="2">
    <location>
        <begin position="998"/>
        <end position="1086"/>
    </location>
</feature>
<feature type="compositionally biased region" description="Basic and acidic residues" evidence="2">
    <location>
        <begin position="191"/>
        <end position="204"/>
    </location>
</feature>
<gene>
    <name evidence="3" type="primary">Dvir\GJ15944</name>
    <name evidence="3" type="ORF">Dvir_GJ15944</name>
</gene>
<feature type="compositionally biased region" description="Low complexity" evidence="2">
    <location>
        <begin position="728"/>
        <end position="743"/>
    </location>
</feature>
<evidence type="ECO:0008006" key="5">
    <source>
        <dbReference type="Google" id="ProtNLM"/>
    </source>
</evidence>